<name>A0A2N5EDS5_9GAMM</name>
<dbReference type="Proteomes" id="UP000234240">
    <property type="component" value="Unassembled WGS sequence"/>
</dbReference>
<dbReference type="AlphaFoldDB" id="A0A2N5EDS5"/>
<organism evidence="1 2">
    <name type="scientific">Chimaeribacter californicus</name>
    <dbReference type="NCBI Taxonomy" id="2060067"/>
    <lineage>
        <taxon>Bacteria</taxon>
        <taxon>Pseudomonadati</taxon>
        <taxon>Pseudomonadota</taxon>
        <taxon>Gammaproteobacteria</taxon>
        <taxon>Enterobacterales</taxon>
        <taxon>Yersiniaceae</taxon>
        <taxon>Chimaeribacter</taxon>
    </lineage>
</organism>
<evidence type="ECO:0000313" key="1">
    <source>
        <dbReference type="EMBL" id="PLR40698.1"/>
    </source>
</evidence>
<reference evidence="1 2" key="1">
    <citation type="submission" date="2017-12" db="EMBL/GenBank/DDBJ databases">
        <title>Characterization of six clinical isolates of Enterochimera gen. nov., a novel genus of the Yersiniaciae family and the three species Enterochimera arupensis sp. nov., Enterochimera coloradensis sp. nov, and Enterochimera californica sp. nov.</title>
        <authorList>
            <person name="Rossi A."/>
            <person name="Fisher M."/>
        </authorList>
    </citation>
    <scope>NUCLEOTIDE SEQUENCE [LARGE SCALE GENOMIC DNA]</scope>
    <source>
        <strain evidence="2">2015-Iso6</strain>
    </source>
</reference>
<dbReference type="EMBL" id="PJZF01000003">
    <property type="protein sequence ID" value="PLR40698.1"/>
    <property type="molecule type" value="Genomic_DNA"/>
</dbReference>
<protein>
    <submittedName>
        <fullName evidence="1">Uncharacterized protein</fullName>
    </submittedName>
</protein>
<evidence type="ECO:0000313" key="2">
    <source>
        <dbReference type="Proteomes" id="UP000234240"/>
    </source>
</evidence>
<dbReference type="OrthoDB" id="6504610at2"/>
<gene>
    <name evidence="1" type="ORF">CYR55_05305</name>
</gene>
<comment type="caution">
    <text evidence="1">The sequence shown here is derived from an EMBL/GenBank/DDBJ whole genome shotgun (WGS) entry which is preliminary data.</text>
</comment>
<proteinExistence type="predicted"/>
<accession>A0A2N5EDS5</accession>
<dbReference type="RefSeq" id="WP_101815111.1">
    <property type="nucleotide sequence ID" value="NZ_PJZF01000003.1"/>
</dbReference>
<sequence>MSGVQIWNSAGALVIDSDYFGTYYRDNITTGAIVDQGYFSINSPIGDGTDMGFPSSRYSRDANLQWFKFNEGAKVFFGDDPYMTTNAGRIARTGYDVPLTSGYWDVYNGAGQLVWSVVSAAKVPRVLGFFDIPAGAALDGGVYSQYIGPDAWILSSHCPGNLSTDADMISGYSGLMFRYSGGTLQCTWINQNQYSWASTLQNYGLRIPYAIIPVLS</sequence>
<keyword evidence="2" id="KW-1185">Reference proteome</keyword>